<evidence type="ECO:0000256" key="1">
    <source>
        <dbReference type="SAM" id="MobiDB-lite"/>
    </source>
</evidence>
<evidence type="ECO:0000313" key="2">
    <source>
        <dbReference type="EMBL" id="SCO66595.1"/>
    </source>
</evidence>
<dbReference type="Proteomes" id="UP000196402">
    <property type="component" value="Chromosome 7"/>
</dbReference>
<name>A0A1G4GVH2_PLAVI</name>
<dbReference type="EMBL" id="LT615245">
    <property type="protein sequence ID" value="SCO66595.1"/>
    <property type="molecule type" value="Genomic_DNA"/>
</dbReference>
<gene>
    <name evidence="2" type="ORF">PVT01_070030900</name>
</gene>
<protein>
    <submittedName>
        <fullName evidence="2">Uncharacterized protein</fullName>
    </submittedName>
</protein>
<proteinExistence type="predicted"/>
<feature type="compositionally biased region" description="Polar residues" evidence="1">
    <location>
        <begin position="55"/>
        <end position="66"/>
    </location>
</feature>
<organism evidence="2 3">
    <name type="scientific">Plasmodium vivax</name>
    <name type="common">malaria parasite P. vivax</name>
    <dbReference type="NCBI Taxonomy" id="5855"/>
    <lineage>
        <taxon>Eukaryota</taxon>
        <taxon>Sar</taxon>
        <taxon>Alveolata</taxon>
        <taxon>Apicomplexa</taxon>
        <taxon>Aconoidasida</taxon>
        <taxon>Haemosporida</taxon>
        <taxon>Plasmodiidae</taxon>
        <taxon>Plasmodium</taxon>
        <taxon>Plasmodium (Plasmodium)</taxon>
    </lineage>
</organism>
<feature type="region of interest" description="Disordered" evidence="1">
    <location>
        <begin position="26"/>
        <end position="112"/>
    </location>
</feature>
<evidence type="ECO:0000313" key="3">
    <source>
        <dbReference type="Proteomes" id="UP000196402"/>
    </source>
</evidence>
<accession>A0A1G4GVH2</accession>
<reference evidence="2 3" key="1">
    <citation type="submission" date="2016-07" db="EMBL/GenBank/DDBJ databases">
        <authorList>
            <consortium name="Pathogen Informatics"/>
        </authorList>
    </citation>
    <scope>NUCLEOTIDE SEQUENCE [LARGE SCALE GENOMIC DNA]</scope>
</reference>
<dbReference type="AlphaFoldDB" id="A0A1G4GVH2"/>
<sequence>MGIQKGKREQGDRACPASLRGVRAAVGKHASTEAHRRKHIDGSTSAEAHQLKHINGSTSAETNQPKRINRNESAGAHPQLLQTGKIKNKANEGSGGTSCGRKLNNGWKNTMR</sequence>